<dbReference type="Proteomes" id="UP001629113">
    <property type="component" value="Unassembled WGS sequence"/>
</dbReference>
<proteinExistence type="predicted"/>
<gene>
    <name evidence="3" type="ORF">PVAG01_02594</name>
</gene>
<evidence type="ECO:0000313" key="3">
    <source>
        <dbReference type="EMBL" id="KAL3425803.1"/>
    </source>
</evidence>
<organism evidence="3 4">
    <name type="scientific">Phlyctema vagabunda</name>
    <dbReference type="NCBI Taxonomy" id="108571"/>
    <lineage>
        <taxon>Eukaryota</taxon>
        <taxon>Fungi</taxon>
        <taxon>Dikarya</taxon>
        <taxon>Ascomycota</taxon>
        <taxon>Pezizomycotina</taxon>
        <taxon>Leotiomycetes</taxon>
        <taxon>Helotiales</taxon>
        <taxon>Dermateaceae</taxon>
        <taxon>Phlyctema</taxon>
    </lineage>
</organism>
<evidence type="ECO:0000256" key="1">
    <source>
        <dbReference type="SAM" id="MobiDB-lite"/>
    </source>
</evidence>
<evidence type="ECO:0000256" key="2">
    <source>
        <dbReference type="SAM" id="Phobius"/>
    </source>
</evidence>
<feature type="region of interest" description="Disordered" evidence="1">
    <location>
        <begin position="377"/>
        <end position="398"/>
    </location>
</feature>
<evidence type="ECO:0000313" key="4">
    <source>
        <dbReference type="Proteomes" id="UP001629113"/>
    </source>
</evidence>
<feature type="compositionally biased region" description="Acidic residues" evidence="1">
    <location>
        <begin position="381"/>
        <end position="391"/>
    </location>
</feature>
<keyword evidence="2" id="KW-0472">Membrane</keyword>
<sequence>MGAWLSATGETNPHGDTRISKAVYITDPRWQHACSGRNITWQYLNNRGELPWPYSTCPDAGFVLRTIKCDDPMPHCDKSKDWIDQTAPYHRKYKRNNWEGMGDPLTAPTPPPWFPFDGIIEKEWYPVAEEKTHPTKDWIVQYWTSANGVTWHCDMRCRVRLVDGIPEDHYVGMVADDGQDGYKVNEYDCSRGCSNPATHDECILSCGGQLEKQFPNDGPPARVTWEKPVSGQPNSQPDKIELQNYDCQKGCMSPKDYKDCMNYCNTQWDVENKEGKDRYRKEFKRNLPGIPQTVWNTTAPFPQHTWHDATTAAAENDEHPLLDPSHLTKSDIDSPHHAQAGISVSIAVVLSLAILAAAGLYRYRTKRKTIHRKVDPQFSDYQDDNDTEPIELSDFRDH</sequence>
<comment type="caution">
    <text evidence="3">The sequence shown here is derived from an EMBL/GenBank/DDBJ whole genome shotgun (WGS) entry which is preliminary data.</text>
</comment>
<keyword evidence="2" id="KW-0812">Transmembrane</keyword>
<protein>
    <submittedName>
        <fullName evidence="3">Uncharacterized protein</fullName>
    </submittedName>
</protein>
<keyword evidence="4" id="KW-1185">Reference proteome</keyword>
<name>A0ABR4PR34_9HELO</name>
<keyword evidence="2" id="KW-1133">Transmembrane helix</keyword>
<dbReference type="EMBL" id="JBFCZG010000002">
    <property type="protein sequence ID" value="KAL3425803.1"/>
    <property type="molecule type" value="Genomic_DNA"/>
</dbReference>
<reference evidence="3 4" key="1">
    <citation type="submission" date="2024-06" db="EMBL/GenBank/DDBJ databases">
        <title>Complete genome of Phlyctema vagabunda strain 19-DSS-EL-015.</title>
        <authorList>
            <person name="Fiorenzani C."/>
        </authorList>
    </citation>
    <scope>NUCLEOTIDE SEQUENCE [LARGE SCALE GENOMIC DNA]</scope>
    <source>
        <strain evidence="3 4">19-DSS-EL-015</strain>
    </source>
</reference>
<accession>A0ABR4PR34</accession>
<feature type="transmembrane region" description="Helical" evidence="2">
    <location>
        <begin position="340"/>
        <end position="363"/>
    </location>
</feature>